<evidence type="ECO:0000313" key="3">
    <source>
        <dbReference type="EMBL" id="RCI61618.1"/>
    </source>
</evidence>
<dbReference type="EMBL" id="QORE01004414">
    <property type="protein sequence ID" value="RCI61618.1"/>
    <property type="molecule type" value="Genomic_DNA"/>
</dbReference>
<keyword evidence="1" id="KW-1133">Transmembrane helix</keyword>
<proteinExistence type="predicted"/>
<organism evidence="3 4">
    <name type="scientific">Pseudomonas aeruginosa</name>
    <dbReference type="NCBI Taxonomy" id="287"/>
    <lineage>
        <taxon>Bacteria</taxon>
        <taxon>Pseudomonadati</taxon>
        <taxon>Pseudomonadota</taxon>
        <taxon>Gammaproteobacteria</taxon>
        <taxon>Pseudomonadales</taxon>
        <taxon>Pseudomonadaceae</taxon>
        <taxon>Pseudomonas</taxon>
    </lineage>
</organism>
<evidence type="ECO:0000256" key="1">
    <source>
        <dbReference type="SAM" id="Phobius"/>
    </source>
</evidence>
<gene>
    <name evidence="3" type="ORF">DT376_46420</name>
</gene>
<keyword evidence="1" id="KW-0472">Membrane</keyword>
<name>A0A367LST1_PSEAI</name>
<dbReference type="InterPro" id="IPR000620">
    <property type="entry name" value="EamA_dom"/>
</dbReference>
<sequence length="67" mass="7318">LAIRFGVESWPPMLMAGVRFVIAGGLMFAWLRWRGAPLPPWREWRGAGIVGILLLSCGNGGVTVSEH</sequence>
<comment type="caution">
    <text evidence="3">The sequence shown here is derived from an EMBL/GenBank/DDBJ whole genome shotgun (WGS) entry which is preliminary data.</text>
</comment>
<feature type="transmembrane region" description="Helical" evidence="1">
    <location>
        <begin position="43"/>
        <end position="62"/>
    </location>
</feature>
<accession>A0A367LST1</accession>
<keyword evidence="1" id="KW-0812">Transmembrane</keyword>
<dbReference type="Proteomes" id="UP000253594">
    <property type="component" value="Unassembled WGS sequence"/>
</dbReference>
<feature type="transmembrane region" description="Helical" evidence="1">
    <location>
        <begin position="12"/>
        <end position="31"/>
    </location>
</feature>
<protein>
    <submittedName>
        <fullName evidence="3">Drug/metabolite exporter YedA</fullName>
    </submittedName>
</protein>
<dbReference type="Pfam" id="PF00892">
    <property type="entry name" value="EamA"/>
    <property type="match status" value="1"/>
</dbReference>
<feature type="non-terminal residue" evidence="3">
    <location>
        <position position="1"/>
    </location>
</feature>
<reference evidence="3 4" key="1">
    <citation type="submission" date="2018-07" db="EMBL/GenBank/DDBJ databases">
        <title>Mechanisms of high-level aminoglycoside resistance among Gram-negative pathogens in Brazil.</title>
        <authorList>
            <person name="Ballaben A.S."/>
            <person name="Darini A.L.C."/>
            <person name="Doi Y."/>
        </authorList>
    </citation>
    <scope>NUCLEOTIDE SEQUENCE [LARGE SCALE GENOMIC DNA]</scope>
    <source>
        <strain evidence="3 4">B2-305</strain>
    </source>
</reference>
<feature type="non-terminal residue" evidence="3">
    <location>
        <position position="67"/>
    </location>
</feature>
<evidence type="ECO:0000259" key="2">
    <source>
        <dbReference type="Pfam" id="PF00892"/>
    </source>
</evidence>
<evidence type="ECO:0000313" key="4">
    <source>
        <dbReference type="Proteomes" id="UP000253594"/>
    </source>
</evidence>
<feature type="domain" description="EamA" evidence="2">
    <location>
        <begin position="2"/>
        <end position="59"/>
    </location>
</feature>
<dbReference type="GO" id="GO:0016020">
    <property type="term" value="C:membrane"/>
    <property type="evidence" value="ECO:0007669"/>
    <property type="project" value="InterPro"/>
</dbReference>
<dbReference type="AlphaFoldDB" id="A0A367LST1"/>